<dbReference type="Proteomes" id="UP000309872">
    <property type="component" value="Unassembled WGS sequence"/>
</dbReference>
<name>A0A4V6WF13_9SPHI</name>
<feature type="transmembrane region" description="Helical" evidence="5">
    <location>
        <begin position="73"/>
        <end position="90"/>
    </location>
</feature>
<protein>
    <recommendedName>
        <fullName evidence="6">O-antigen ligase-related domain-containing protein</fullName>
    </recommendedName>
</protein>
<dbReference type="AlphaFoldDB" id="A0A4V6WF13"/>
<dbReference type="GO" id="GO:0016020">
    <property type="term" value="C:membrane"/>
    <property type="evidence" value="ECO:0007669"/>
    <property type="project" value="UniProtKB-SubCell"/>
</dbReference>
<evidence type="ECO:0000313" key="8">
    <source>
        <dbReference type="Proteomes" id="UP000309872"/>
    </source>
</evidence>
<reference evidence="7 8" key="1">
    <citation type="submission" date="2019-04" db="EMBL/GenBank/DDBJ databases">
        <title>Sphingobacterium olei sp. nov., isolated from oil-contaminated soil.</title>
        <authorList>
            <person name="Liu B."/>
        </authorList>
    </citation>
    <scope>NUCLEOTIDE SEQUENCE [LARGE SCALE GENOMIC DNA]</scope>
    <source>
        <strain evidence="7 8">Y3L14</strain>
    </source>
</reference>
<proteinExistence type="predicted"/>
<comment type="caution">
    <text evidence="7">The sequence shown here is derived from an EMBL/GenBank/DDBJ whole genome shotgun (WGS) entry which is preliminary data.</text>
</comment>
<feature type="transmembrane region" description="Helical" evidence="5">
    <location>
        <begin position="242"/>
        <end position="265"/>
    </location>
</feature>
<feature type="transmembrane region" description="Helical" evidence="5">
    <location>
        <begin position="96"/>
        <end position="115"/>
    </location>
</feature>
<feature type="transmembrane region" description="Helical" evidence="5">
    <location>
        <begin position="16"/>
        <end position="36"/>
    </location>
</feature>
<feature type="transmembrane region" description="Helical" evidence="5">
    <location>
        <begin position="163"/>
        <end position="191"/>
    </location>
</feature>
<keyword evidence="8" id="KW-1185">Reference proteome</keyword>
<dbReference type="InterPro" id="IPR007016">
    <property type="entry name" value="O-antigen_ligase-rel_domated"/>
</dbReference>
<evidence type="ECO:0000256" key="4">
    <source>
        <dbReference type="ARBA" id="ARBA00023136"/>
    </source>
</evidence>
<feature type="transmembrane region" description="Helical" evidence="5">
    <location>
        <begin position="396"/>
        <end position="413"/>
    </location>
</feature>
<evidence type="ECO:0000256" key="3">
    <source>
        <dbReference type="ARBA" id="ARBA00022989"/>
    </source>
</evidence>
<dbReference type="Pfam" id="PF04932">
    <property type="entry name" value="Wzy_C"/>
    <property type="match status" value="1"/>
</dbReference>
<dbReference type="EMBL" id="SUKA01000010">
    <property type="protein sequence ID" value="TJY61359.1"/>
    <property type="molecule type" value="Genomic_DNA"/>
</dbReference>
<feature type="transmembrane region" description="Helical" evidence="5">
    <location>
        <begin position="127"/>
        <end position="151"/>
    </location>
</feature>
<feature type="domain" description="O-antigen ligase-related" evidence="6">
    <location>
        <begin position="204"/>
        <end position="352"/>
    </location>
</feature>
<evidence type="ECO:0000256" key="1">
    <source>
        <dbReference type="ARBA" id="ARBA00004141"/>
    </source>
</evidence>
<evidence type="ECO:0000256" key="5">
    <source>
        <dbReference type="SAM" id="Phobius"/>
    </source>
</evidence>
<accession>A0A4V6WF13</accession>
<organism evidence="7 8">
    <name type="scientific">Sphingobacterium alkalisoli</name>
    <dbReference type="NCBI Taxonomy" id="1874115"/>
    <lineage>
        <taxon>Bacteria</taxon>
        <taxon>Pseudomonadati</taxon>
        <taxon>Bacteroidota</taxon>
        <taxon>Sphingobacteriia</taxon>
        <taxon>Sphingobacteriales</taxon>
        <taxon>Sphingobacteriaceae</taxon>
        <taxon>Sphingobacterium</taxon>
    </lineage>
</organism>
<feature type="transmembrane region" description="Helical" evidence="5">
    <location>
        <begin position="372"/>
        <end position="390"/>
    </location>
</feature>
<feature type="transmembrane region" description="Helical" evidence="5">
    <location>
        <begin position="203"/>
        <end position="230"/>
    </location>
</feature>
<dbReference type="PANTHER" id="PTHR37422">
    <property type="entry name" value="TEICHURONIC ACID BIOSYNTHESIS PROTEIN TUAE"/>
    <property type="match status" value="1"/>
</dbReference>
<evidence type="ECO:0000256" key="2">
    <source>
        <dbReference type="ARBA" id="ARBA00022692"/>
    </source>
</evidence>
<dbReference type="RefSeq" id="WP_136822996.1">
    <property type="nucleotide sequence ID" value="NZ_BMJX01000010.1"/>
</dbReference>
<feature type="transmembrane region" description="Helical" evidence="5">
    <location>
        <begin position="336"/>
        <end position="360"/>
    </location>
</feature>
<keyword evidence="3 5" id="KW-1133">Transmembrane helix</keyword>
<evidence type="ECO:0000259" key="6">
    <source>
        <dbReference type="Pfam" id="PF04932"/>
    </source>
</evidence>
<comment type="subcellular location">
    <subcellularLocation>
        <location evidence="1">Membrane</location>
        <topology evidence="1">Multi-pass membrane protein</topology>
    </subcellularLocation>
</comment>
<dbReference type="InterPro" id="IPR051533">
    <property type="entry name" value="WaaL-like"/>
</dbReference>
<gene>
    <name evidence="7" type="ORF">FAZ19_22330</name>
</gene>
<dbReference type="PANTHER" id="PTHR37422:SF13">
    <property type="entry name" value="LIPOPOLYSACCHARIDE BIOSYNTHESIS PROTEIN PA4999-RELATED"/>
    <property type="match status" value="1"/>
</dbReference>
<keyword evidence="2 5" id="KW-0812">Transmembrane</keyword>
<evidence type="ECO:0000313" key="7">
    <source>
        <dbReference type="EMBL" id="TJY61359.1"/>
    </source>
</evidence>
<feature type="transmembrane region" description="Helical" evidence="5">
    <location>
        <begin position="42"/>
        <end position="61"/>
    </location>
</feature>
<keyword evidence="4 5" id="KW-0472">Membrane</keyword>
<sequence>MEEMIDANKLNFSRDVYSIIKTLLIALIFLSINVKFGEVNFLSLQLINVVSLLAFAFCFLLTSGFKHVKINKLQFFFIAFLSYALLNSYLNPGSDGLNLAPFFLLVRFFSLIILMAMLGKPRTIIRYVVLSVTFVSIVAVVEMLIGSTFFASDWQNGERYNELGLLVIGSTIASSNHLSLTLIFSIPLVYYLMIKDDRSIYKWMFASILISIFITFSRTGLFLMVVTLFLLIGRKYLGYQMLMKYCLPLLVIGLIAYHAALFINLSNLESFVFDSNDADDSIRYRGYVLIVLLETYLRNPIVGLGSIGSFKRSSVDLFATQSFYKSEVDTSPMNTYLGTLTELGLVGLVLFLVFIFKMLIISWKYYKHKGSIFHYNVLVILLVFLANIVVLDASTFPLLIILIAILSVFYKEYEKTEIN</sequence>